<comment type="caution">
    <text evidence="4">The sequence shown here is derived from an EMBL/GenBank/DDBJ whole genome shotgun (WGS) entry which is preliminary data.</text>
</comment>
<accession>A0A5J5IRZ7</accession>
<dbReference type="SUPFAM" id="SSF50952">
    <property type="entry name" value="Soluble quinoprotein glucose dehydrogenase"/>
    <property type="match status" value="1"/>
</dbReference>
<evidence type="ECO:0000259" key="3">
    <source>
        <dbReference type="Pfam" id="PF07995"/>
    </source>
</evidence>
<proteinExistence type="predicted"/>
<feature type="region of interest" description="Disordered" evidence="1">
    <location>
        <begin position="372"/>
        <end position="393"/>
    </location>
</feature>
<reference evidence="5" key="1">
    <citation type="submission" date="2019-09" db="EMBL/GenBank/DDBJ databases">
        <title>Mumia zhuanghuii sp. nov. isolated from the intestinal contents of plateau pika (Ochotona curzoniae) in the Qinghai-Tibet plateau of China.</title>
        <authorList>
            <person name="Tian Z."/>
        </authorList>
    </citation>
    <scope>NUCLEOTIDE SEQUENCE [LARGE SCALE GENOMIC DNA]</scope>
    <source>
        <strain evidence="5">DSM 25564</strain>
    </source>
</reference>
<feature type="chain" id="PRO_5023815108" evidence="2">
    <location>
        <begin position="36"/>
        <end position="393"/>
    </location>
</feature>
<dbReference type="InterPro" id="IPR011041">
    <property type="entry name" value="Quinoprot_gluc/sorb_DH_b-prop"/>
</dbReference>
<dbReference type="InterPro" id="IPR012938">
    <property type="entry name" value="Glc/Sorbosone_DH"/>
</dbReference>
<dbReference type="InterPro" id="IPR011042">
    <property type="entry name" value="6-blade_b-propeller_TolB-like"/>
</dbReference>
<dbReference type="PANTHER" id="PTHR19328:SF13">
    <property type="entry name" value="HIPL1 PROTEIN"/>
    <property type="match status" value="1"/>
</dbReference>
<sequence length="393" mass="39768">MRRRTTAQRAGHRNTPITVAGLAVATALFTGCAPAGGGASGVVSPAPSGTNTAGPTAESPGDLGPAFFRPAGEPAAAAVGLAAPWSAVALADGTRLVSERDSGDVVEVDADGATRVAGTVAEASAGGEGGLHGLAVPPGDEGWLYAYVGTADDNRVVRMTIGGAPGARTLGSPEVVVDGIPRDRVHNGGRIAFGPDGMLYVATGDASERDVAQDRESLAGKILRVTPEGEPAPGNPFGTAVYSYGHRNVQGLAWTADGTLWASEFGQDSFDELNRIEPGGNYGWPVHEGAGGGAEFVDPVLTWAPADASPSGLAAAGDTLFVASLRGERVWAVDVSGGAVVGEPEALWAGEFGRIRDAVVAGDDLWLLTNNTDGRGSPSSDDDRLLRVPLAAS</sequence>
<dbReference type="AlphaFoldDB" id="A0A5J5IRZ7"/>
<dbReference type="Gene3D" id="2.120.10.30">
    <property type="entry name" value="TolB, C-terminal domain"/>
    <property type="match status" value="1"/>
</dbReference>
<protein>
    <submittedName>
        <fullName evidence="4">PQQ-dependent sugar dehydrogenase</fullName>
    </submittedName>
</protein>
<keyword evidence="5" id="KW-1185">Reference proteome</keyword>
<feature type="domain" description="Glucose/Sorbosone dehydrogenase" evidence="3">
    <location>
        <begin position="82"/>
        <end position="375"/>
    </location>
</feature>
<feature type="region of interest" description="Disordered" evidence="1">
    <location>
        <begin position="39"/>
        <end position="63"/>
    </location>
</feature>
<dbReference type="PANTHER" id="PTHR19328">
    <property type="entry name" value="HEDGEHOG-INTERACTING PROTEIN"/>
    <property type="match status" value="1"/>
</dbReference>
<name>A0A5J5IRZ7_9MICO</name>
<dbReference type="PROSITE" id="PS51257">
    <property type="entry name" value="PROKAR_LIPOPROTEIN"/>
    <property type="match status" value="1"/>
</dbReference>
<organism evidence="4 5">
    <name type="scientific">Microbacterium radiodurans</name>
    <dbReference type="NCBI Taxonomy" id="661398"/>
    <lineage>
        <taxon>Bacteria</taxon>
        <taxon>Bacillati</taxon>
        <taxon>Actinomycetota</taxon>
        <taxon>Actinomycetes</taxon>
        <taxon>Micrococcales</taxon>
        <taxon>Microbacteriaceae</taxon>
        <taxon>Microbacterium</taxon>
    </lineage>
</organism>
<keyword evidence="2" id="KW-0732">Signal</keyword>
<dbReference type="RefSeq" id="WP_150419953.1">
    <property type="nucleotide sequence ID" value="NZ_VYRZ01000003.1"/>
</dbReference>
<evidence type="ECO:0000256" key="2">
    <source>
        <dbReference type="SAM" id="SignalP"/>
    </source>
</evidence>
<dbReference type="Proteomes" id="UP000327039">
    <property type="component" value="Unassembled WGS sequence"/>
</dbReference>
<dbReference type="Pfam" id="PF07995">
    <property type="entry name" value="GSDH"/>
    <property type="match status" value="1"/>
</dbReference>
<evidence type="ECO:0000313" key="5">
    <source>
        <dbReference type="Proteomes" id="UP000327039"/>
    </source>
</evidence>
<evidence type="ECO:0000256" key="1">
    <source>
        <dbReference type="SAM" id="MobiDB-lite"/>
    </source>
</evidence>
<feature type="signal peptide" evidence="2">
    <location>
        <begin position="1"/>
        <end position="35"/>
    </location>
</feature>
<dbReference type="OrthoDB" id="9770043at2"/>
<dbReference type="EMBL" id="VYRZ01000003">
    <property type="protein sequence ID" value="KAA9085231.1"/>
    <property type="molecule type" value="Genomic_DNA"/>
</dbReference>
<gene>
    <name evidence="4" type="ORF">F6B42_12160</name>
</gene>
<evidence type="ECO:0000313" key="4">
    <source>
        <dbReference type="EMBL" id="KAA9085231.1"/>
    </source>
</evidence>